<protein>
    <submittedName>
        <fullName evidence="1">Uncharacterized protein</fullName>
    </submittedName>
</protein>
<dbReference type="RefSeq" id="WP_151473704.1">
    <property type="nucleotide sequence ID" value="NZ_WBKG01000043.1"/>
</dbReference>
<evidence type="ECO:0000313" key="2">
    <source>
        <dbReference type="Proteomes" id="UP000442990"/>
    </source>
</evidence>
<dbReference type="Gene3D" id="3.40.91.30">
    <property type="match status" value="1"/>
</dbReference>
<keyword evidence="2" id="KW-1185">Reference proteome</keyword>
<comment type="caution">
    <text evidence="1">The sequence shown here is derived from an EMBL/GenBank/DDBJ whole genome shotgun (WGS) entry which is preliminary data.</text>
</comment>
<dbReference type="EMBL" id="WBKG01000043">
    <property type="protein sequence ID" value="KAB1979254.1"/>
    <property type="molecule type" value="Genomic_DNA"/>
</dbReference>
<accession>A0A7J5D5K3</accession>
<proteinExistence type="predicted"/>
<dbReference type="AlphaFoldDB" id="A0A7J5D5K3"/>
<dbReference type="Proteomes" id="UP000442990">
    <property type="component" value="Unassembled WGS sequence"/>
</dbReference>
<reference evidence="1 2" key="1">
    <citation type="submission" date="2019-09" db="EMBL/GenBank/DDBJ databases">
        <title>Isolation and identification of active actinomycetes.</title>
        <authorList>
            <person name="Yu Z."/>
            <person name="Han C."/>
            <person name="Yu B."/>
        </authorList>
    </citation>
    <scope>NUCLEOTIDE SEQUENCE [LARGE SCALE GENOMIC DNA]</scope>
    <source>
        <strain evidence="1 2">NEAU-H2</strain>
    </source>
</reference>
<evidence type="ECO:0000313" key="1">
    <source>
        <dbReference type="EMBL" id="KAB1979254.1"/>
    </source>
</evidence>
<name>A0A7J5D5K3_9ACTN</name>
<sequence>MSIQDDYEGRDIFEALADDMETARLRQARTPGQEGSLGGDMTIEALPTVYRGTTFRSALEASWAATLDSLGIVWEYEPEMVTLPSGAKYLPDFRLPEIGTWLEVKGTGVPRVEKAYEFGETLACDCPRIRGIRRCSCRWPGGELVLIGNPPRPIDPWSDGYEDYNPYAMHRLVRRHPGFASWKSTRNSRCWLTRCTQCRRATWFDMPRCRACCGPLAGSIGHHSGSSEFEFIRISGIAVPEQDAGDDPPAA</sequence>
<gene>
    <name evidence="1" type="ORF">F8144_36430</name>
</gene>
<organism evidence="1 2">
    <name type="scientific">Streptomyces triticiradicis</name>
    <dbReference type="NCBI Taxonomy" id="2651189"/>
    <lineage>
        <taxon>Bacteria</taxon>
        <taxon>Bacillati</taxon>
        <taxon>Actinomycetota</taxon>
        <taxon>Actinomycetes</taxon>
        <taxon>Kitasatosporales</taxon>
        <taxon>Streptomycetaceae</taxon>
        <taxon>Streptomyces</taxon>
    </lineage>
</organism>